<dbReference type="EC" id="2.7.7.7" evidence="2"/>
<reference evidence="3" key="1">
    <citation type="submission" date="2018-07" db="EMBL/GenBank/DDBJ databases">
        <authorList>
            <person name="Kim H."/>
        </authorList>
    </citation>
    <scope>NUCLEOTIDE SEQUENCE [LARGE SCALE GENOMIC DNA]</scope>
    <source>
        <strain evidence="3">F02</strain>
    </source>
</reference>
<accession>A0A345DC85</accession>
<dbReference type="OrthoDB" id="5497329at2"/>
<dbReference type="GO" id="GO:0008408">
    <property type="term" value="F:3'-5' exonuclease activity"/>
    <property type="evidence" value="ECO:0007669"/>
    <property type="project" value="TreeGrafter"/>
</dbReference>
<evidence type="ECO:0000313" key="2">
    <source>
        <dbReference type="EMBL" id="AXF85973.1"/>
    </source>
</evidence>
<dbReference type="NCBIfam" id="NF006601">
    <property type="entry name" value="PRK09145.1"/>
    <property type="match status" value="1"/>
</dbReference>
<dbReference type="SUPFAM" id="SSF53098">
    <property type="entry name" value="Ribonuclease H-like"/>
    <property type="match status" value="1"/>
</dbReference>
<dbReference type="InterPro" id="IPR012337">
    <property type="entry name" value="RNaseH-like_sf"/>
</dbReference>
<dbReference type="KEGG" id="hyf:DTO96_101713"/>
<gene>
    <name evidence="2" type="primary">polC</name>
    <name evidence="2" type="ORF">DTO96_101713</name>
</gene>
<dbReference type="InterPro" id="IPR036397">
    <property type="entry name" value="RNaseH_sf"/>
</dbReference>
<dbReference type="RefSeq" id="WP_114563103.1">
    <property type="nucleotide sequence ID" value="NZ_CP031124.1"/>
</dbReference>
<dbReference type="EMBL" id="CP031124">
    <property type="protein sequence ID" value="AXF85973.1"/>
    <property type="molecule type" value="Genomic_DNA"/>
</dbReference>
<sequence>MFFGFQAWLGFKTRRLQRQLTNTSYNFLFAPPPEQEWVSLDCETTGLDRKKDHIITIAAVKIVGTKIMSSERLNLTLCPLTALNPESIRIHRLREADVQDGLSPAEATEKLLNFIGARPLVGYNIKFDQDMINRLIQPIIGIKLPNKVIDVAPMFHDFRSKQLGQGDIDLSFKTIINTLNLPIWAAHDAYNDALMTALIFLSLQNKNK</sequence>
<evidence type="ECO:0000313" key="3">
    <source>
        <dbReference type="Proteomes" id="UP000252182"/>
    </source>
</evidence>
<dbReference type="InterPro" id="IPR013520">
    <property type="entry name" value="Ribonucl_H"/>
</dbReference>
<dbReference type="SMART" id="SM00479">
    <property type="entry name" value="EXOIII"/>
    <property type="match status" value="1"/>
</dbReference>
<name>A0A345DC85_9BURK</name>
<organism evidence="2 3">
    <name type="scientific">Ephemeroptericola cinctiostellae</name>
    <dbReference type="NCBI Taxonomy" id="2268024"/>
    <lineage>
        <taxon>Bacteria</taxon>
        <taxon>Pseudomonadati</taxon>
        <taxon>Pseudomonadota</taxon>
        <taxon>Betaproteobacteria</taxon>
        <taxon>Burkholderiales</taxon>
        <taxon>Burkholderiaceae</taxon>
        <taxon>Ephemeroptericola</taxon>
    </lineage>
</organism>
<dbReference type="Pfam" id="PF00929">
    <property type="entry name" value="RNase_T"/>
    <property type="match status" value="1"/>
</dbReference>
<dbReference type="Gene3D" id="3.30.420.10">
    <property type="entry name" value="Ribonuclease H-like superfamily/Ribonuclease H"/>
    <property type="match status" value="1"/>
</dbReference>
<protein>
    <submittedName>
        <fullName evidence="2">DNA polymerase III PolC-type</fullName>
        <ecNumber evidence="2">2.7.7.7</ecNumber>
    </submittedName>
</protein>
<keyword evidence="2" id="KW-0548">Nucleotidyltransferase</keyword>
<feature type="domain" description="Exonuclease" evidence="1">
    <location>
        <begin position="36"/>
        <end position="208"/>
    </location>
</feature>
<dbReference type="CDD" id="cd06127">
    <property type="entry name" value="DEDDh"/>
    <property type="match status" value="1"/>
</dbReference>
<dbReference type="PANTHER" id="PTHR30231:SF7">
    <property type="entry name" value="BLR4117 PROTEIN"/>
    <property type="match status" value="1"/>
</dbReference>
<keyword evidence="3" id="KW-1185">Reference proteome</keyword>
<dbReference type="Proteomes" id="UP000252182">
    <property type="component" value="Chromosome"/>
</dbReference>
<proteinExistence type="predicted"/>
<dbReference type="AlphaFoldDB" id="A0A345DC85"/>
<keyword evidence="2" id="KW-0808">Transferase</keyword>
<dbReference type="PANTHER" id="PTHR30231">
    <property type="entry name" value="DNA POLYMERASE III SUBUNIT EPSILON"/>
    <property type="match status" value="1"/>
</dbReference>
<dbReference type="GO" id="GO:0003887">
    <property type="term" value="F:DNA-directed DNA polymerase activity"/>
    <property type="evidence" value="ECO:0007669"/>
    <property type="project" value="UniProtKB-EC"/>
</dbReference>
<dbReference type="GO" id="GO:0005829">
    <property type="term" value="C:cytosol"/>
    <property type="evidence" value="ECO:0007669"/>
    <property type="project" value="TreeGrafter"/>
</dbReference>
<evidence type="ECO:0000259" key="1">
    <source>
        <dbReference type="SMART" id="SM00479"/>
    </source>
</evidence>
<dbReference type="GO" id="GO:0003676">
    <property type="term" value="F:nucleic acid binding"/>
    <property type="evidence" value="ECO:0007669"/>
    <property type="project" value="InterPro"/>
</dbReference>